<feature type="domain" description="PDZ" evidence="2">
    <location>
        <begin position="84"/>
        <end position="151"/>
    </location>
</feature>
<dbReference type="Gene3D" id="2.30.42.10">
    <property type="match status" value="1"/>
</dbReference>
<dbReference type="SUPFAM" id="SSF50156">
    <property type="entry name" value="PDZ domain-like"/>
    <property type="match status" value="1"/>
</dbReference>
<dbReference type="eggNOG" id="ENOG502S2IK">
    <property type="taxonomic scope" value="Eukaryota"/>
</dbReference>
<evidence type="ECO:0000313" key="4">
    <source>
        <dbReference type="Proteomes" id="UP000000759"/>
    </source>
</evidence>
<dbReference type="OrthoDB" id="273181at2759"/>
<dbReference type="Proteomes" id="UP000000759">
    <property type="component" value="Chromosome 17"/>
</dbReference>
<protein>
    <recommendedName>
        <fullName evidence="2">PDZ domain-containing protein</fullName>
    </recommendedName>
</protein>
<sequence length="215" mass="24453">MWTSFPFLYVASSLLAAETLAFMQFVERPVSRRWCSTKLQAQVDTSFMWNSGFNFGKGQFRFYDGFDKWMEPFPEEDRKAYPEVFNMPKGVYEVKLQKPLGIVFEEIDAGKGIYVQELVEGGNAAKEGSIQPGDVLVGITAIKIVGAKYERRLIPARRFDFDTMVGAIGSNDSRYGCDNVVICVERPGEADSGVVQTFMDEFFEPPFDNPWKQRQ</sequence>
<keyword evidence="4" id="KW-1185">Reference proteome</keyword>
<dbReference type="OMA" id="RPDEANT"/>
<keyword evidence="1" id="KW-0732">Signal</keyword>
<gene>
    <name evidence="3" type="ORF">PHATRDRAFT_48329</name>
</gene>
<proteinExistence type="predicted"/>
<evidence type="ECO:0000259" key="2">
    <source>
        <dbReference type="PROSITE" id="PS50106"/>
    </source>
</evidence>
<dbReference type="InParanoid" id="B7G6R9"/>
<dbReference type="GeneID" id="7203796"/>
<reference evidence="4" key="2">
    <citation type="submission" date="2008-08" db="EMBL/GenBank/DDBJ databases">
        <authorList>
            <consortium name="Diatom Consortium"/>
            <person name="Grigoriev I."/>
            <person name="Grimwood J."/>
            <person name="Kuo A."/>
            <person name="Otillar R.P."/>
            <person name="Salamov A."/>
            <person name="Detter J.C."/>
            <person name="Lindquist E."/>
            <person name="Shapiro H."/>
            <person name="Lucas S."/>
            <person name="Glavina del Rio T."/>
            <person name="Pitluck S."/>
            <person name="Rokhsar D."/>
            <person name="Bowler C."/>
        </authorList>
    </citation>
    <scope>GENOME REANNOTATION</scope>
    <source>
        <strain evidence="4">CCAP 1055/1</strain>
    </source>
</reference>
<dbReference type="Pfam" id="PF00595">
    <property type="entry name" value="PDZ"/>
    <property type="match status" value="1"/>
</dbReference>
<dbReference type="AlphaFoldDB" id="B7G6R9"/>
<dbReference type="PaxDb" id="2850-Phatr48329"/>
<feature type="chain" id="PRO_5002855882" description="PDZ domain-containing protein" evidence="1">
    <location>
        <begin position="22"/>
        <end position="215"/>
    </location>
</feature>
<dbReference type="InterPro" id="IPR036034">
    <property type="entry name" value="PDZ_sf"/>
</dbReference>
<dbReference type="RefSeq" id="XP_002182905.1">
    <property type="nucleotide sequence ID" value="XM_002182869.1"/>
</dbReference>
<dbReference type="EMBL" id="CM000619">
    <property type="protein sequence ID" value="EEC45641.1"/>
    <property type="molecule type" value="Genomic_DNA"/>
</dbReference>
<name>B7G6R9_PHATC</name>
<feature type="signal peptide" evidence="1">
    <location>
        <begin position="1"/>
        <end position="21"/>
    </location>
</feature>
<reference evidence="3 4" key="1">
    <citation type="journal article" date="2008" name="Nature">
        <title>The Phaeodactylum genome reveals the evolutionary history of diatom genomes.</title>
        <authorList>
            <person name="Bowler C."/>
            <person name="Allen A.E."/>
            <person name="Badger J.H."/>
            <person name="Grimwood J."/>
            <person name="Jabbari K."/>
            <person name="Kuo A."/>
            <person name="Maheswari U."/>
            <person name="Martens C."/>
            <person name="Maumus F."/>
            <person name="Otillar R.P."/>
            <person name="Rayko E."/>
            <person name="Salamov A."/>
            <person name="Vandepoele K."/>
            <person name="Beszteri B."/>
            <person name="Gruber A."/>
            <person name="Heijde M."/>
            <person name="Katinka M."/>
            <person name="Mock T."/>
            <person name="Valentin K."/>
            <person name="Verret F."/>
            <person name="Berges J.A."/>
            <person name="Brownlee C."/>
            <person name="Cadoret J.P."/>
            <person name="Chiovitti A."/>
            <person name="Choi C.J."/>
            <person name="Coesel S."/>
            <person name="De Martino A."/>
            <person name="Detter J.C."/>
            <person name="Durkin C."/>
            <person name="Falciatore A."/>
            <person name="Fournet J."/>
            <person name="Haruta M."/>
            <person name="Huysman M.J."/>
            <person name="Jenkins B.D."/>
            <person name="Jiroutova K."/>
            <person name="Jorgensen R.E."/>
            <person name="Joubert Y."/>
            <person name="Kaplan A."/>
            <person name="Kroger N."/>
            <person name="Kroth P.G."/>
            <person name="La Roche J."/>
            <person name="Lindquist E."/>
            <person name="Lommer M."/>
            <person name="Martin-Jezequel V."/>
            <person name="Lopez P.J."/>
            <person name="Lucas S."/>
            <person name="Mangogna M."/>
            <person name="McGinnis K."/>
            <person name="Medlin L.K."/>
            <person name="Montsant A."/>
            <person name="Oudot-Le Secq M.P."/>
            <person name="Napoli C."/>
            <person name="Obornik M."/>
            <person name="Parker M.S."/>
            <person name="Petit J.L."/>
            <person name="Porcel B.M."/>
            <person name="Poulsen N."/>
            <person name="Robison M."/>
            <person name="Rychlewski L."/>
            <person name="Rynearson T.A."/>
            <person name="Schmutz J."/>
            <person name="Shapiro H."/>
            <person name="Siaut M."/>
            <person name="Stanley M."/>
            <person name="Sussman M.R."/>
            <person name="Taylor A.R."/>
            <person name="Vardi A."/>
            <person name="von Dassow P."/>
            <person name="Vyverman W."/>
            <person name="Willis A."/>
            <person name="Wyrwicz L.S."/>
            <person name="Rokhsar D.S."/>
            <person name="Weissenbach J."/>
            <person name="Armbrust E.V."/>
            <person name="Green B.R."/>
            <person name="Van de Peer Y."/>
            <person name="Grigoriev I.V."/>
        </authorList>
    </citation>
    <scope>NUCLEOTIDE SEQUENCE [LARGE SCALE GENOMIC DNA]</scope>
    <source>
        <strain evidence="3 4">CCAP 1055/1</strain>
    </source>
</reference>
<accession>B7G6R9</accession>
<dbReference type="HOGENOM" id="CLU_1285497_0_0_1"/>
<organism evidence="3 4">
    <name type="scientific">Phaeodactylum tricornutum (strain CCAP 1055/1)</name>
    <dbReference type="NCBI Taxonomy" id="556484"/>
    <lineage>
        <taxon>Eukaryota</taxon>
        <taxon>Sar</taxon>
        <taxon>Stramenopiles</taxon>
        <taxon>Ochrophyta</taxon>
        <taxon>Bacillariophyta</taxon>
        <taxon>Bacillariophyceae</taxon>
        <taxon>Bacillariophycidae</taxon>
        <taxon>Naviculales</taxon>
        <taxon>Phaeodactylaceae</taxon>
        <taxon>Phaeodactylum</taxon>
    </lineage>
</organism>
<dbReference type="PROSITE" id="PS50106">
    <property type="entry name" value="PDZ"/>
    <property type="match status" value="1"/>
</dbReference>
<evidence type="ECO:0000313" key="3">
    <source>
        <dbReference type="EMBL" id="EEC45641.1"/>
    </source>
</evidence>
<dbReference type="KEGG" id="pti:PHATRDRAFT_48329"/>
<evidence type="ECO:0000256" key="1">
    <source>
        <dbReference type="SAM" id="SignalP"/>
    </source>
</evidence>
<dbReference type="InterPro" id="IPR001478">
    <property type="entry name" value="PDZ"/>
</dbReference>